<gene>
    <name evidence="1" type="ORF">B5F96_00505</name>
</gene>
<accession>A0A9Q5X9J0</accession>
<name>A0A9Q5X9J0_9BACT</name>
<dbReference type="Proteomes" id="UP000195975">
    <property type="component" value="Unassembled WGS sequence"/>
</dbReference>
<evidence type="ECO:0000313" key="2">
    <source>
        <dbReference type="Proteomes" id="UP000195975"/>
    </source>
</evidence>
<protein>
    <submittedName>
        <fullName evidence="1">T9SS C-terminal target domain-containing protein</fullName>
    </submittedName>
</protein>
<organism evidence="1 2">
    <name type="scientific">Parabacteroides johnsonii</name>
    <dbReference type="NCBI Taxonomy" id="387661"/>
    <lineage>
        <taxon>Bacteria</taxon>
        <taxon>Pseudomonadati</taxon>
        <taxon>Bacteroidota</taxon>
        <taxon>Bacteroidia</taxon>
        <taxon>Bacteroidales</taxon>
        <taxon>Tannerellaceae</taxon>
        <taxon>Parabacteroides</taxon>
    </lineage>
</organism>
<dbReference type="AlphaFoldDB" id="A0A9Q5X9J0"/>
<dbReference type="NCBIfam" id="TIGR04183">
    <property type="entry name" value="Por_Secre_tail"/>
    <property type="match status" value="1"/>
</dbReference>
<comment type="caution">
    <text evidence="1">The sequence shown here is derived from an EMBL/GenBank/DDBJ whole genome shotgun (WGS) entry which is preliminary data.</text>
</comment>
<proteinExistence type="predicted"/>
<reference evidence="2" key="1">
    <citation type="submission" date="2017-04" db="EMBL/GenBank/DDBJ databases">
        <title>Function of individual gut microbiota members based on whole genome sequencing of pure cultures obtained from chicken caecum.</title>
        <authorList>
            <person name="Medvecky M."/>
            <person name="Cejkova D."/>
            <person name="Polansky O."/>
            <person name="Karasova D."/>
            <person name="Kubasova T."/>
            <person name="Cizek A."/>
            <person name="Rychlik I."/>
        </authorList>
    </citation>
    <scope>NUCLEOTIDE SEQUENCE [LARGE SCALE GENOMIC DNA]</scope>
    <source>
        <strain evidence="2">An42</strain>
    </source>
</reference>
<dbReference type="RefSeq" id="WP_021862338.1">
    <property type="nucleotide sequence ID" value="NZ_NFIJ01000001.1"/>
</dbReference>
<dbReference type="EMBL" id="NFIJ01000001">
    <property type="protein sequence ID" value="OUO07187.1"/>
    <property type="molecule type" value="Genomic_DNA"/>
</dbReference>
<evidence type="ECO:0000313" key="1">
    <source>
        <dbReference type="EMBL" id="OUO07187.1"/>
    </source>
</evidence>
<sequence>MKKKVIHFVQYALIKILFFGAVYPLHAQISNPSSWESFVGSDENRLVSDTFRLQTFGDSEWDNWEYTTSGATQIQDISSVNIDKLGGKMGLRMSLGSRINFMQYTPTLYTDVKAEIFFGGRYLNKGNNLSIRIYREDESPVSPLFSVSKDNTSCKYDLLSITRTPLRFDLFSASSSSNTEGYYCLQYAFAYGDIPSYSLFSGMGNWNDTILWSHLPPLRHRNALIKGDVTITTDSYCKDIAIHSGSLKINPGNRFILQDLDLYENKAYLNSEGTILLSGCVTLHKTFEKSGKWYFISFPFDVYPSGIDPRFEQKDATPNDGGNYFYVQSYNGDKRASSNQSAGNWEVVPVRPDDIPLFEKNKGYLIALDEKTTNRTLSFSSRSGDIPENFANIGVIAIPPSSNVTPGNQENYGWYLCGNPFPSPLVLSQIEENTVLDGNIYVYNGSGYKTYSLNSNYALPPFAAFFVKASSPTELRVPSNSPSTKAINIIPTNFPISKSITEPHPDKQSTEIKSPNAEDFHFFIKDGQLHLQNIPEAGYIKIFNMMGHCMLQKRIRQGSQMIPITILSGIYILQIHSANYQKRYKVLLP</sequence>
<dbReference type="InterPro" id="IPR026444">
    <property type="entry name" value="Secre_tail"/>
</dbReference>